<dbReference type="RefSeq" id="WP_041891956.1">
    <property type="nucleotide sequence ID" value="NZ_CP010817.1"/>
</dbReference>
<comment type="caution">
    <text evidence="1">The sequence shown here is derived from an EMBL/GenBank/DDBJ whole genome shotgun (WGS) entry which is preliminary data.</text>
</comment>
<dbReference type="Proteomes" id="UP000183496">
    <property type="component" value="Unassembled WGS sequence"/>
</dbReference>
<sequence>MSRQLFYIILFFLPFFCYAQYTVQEYYEFLKESKQSPKDYIFELFKTNDIVILGERDHRESTQYDLILEILKDNRFINEIGHVYTEVGVVNQTNRGNIVVKGDYNKQEEFEKEFVLLYRELDYNALWDKFNMIKYLKGIYDINKDLSTQKKITIGFTDCAFEWEGMTREKYLDFERKYLSTSNTRDSIMAYNFIELYEKQRPINGHKKALYIQNRPHAEKIDDIIGNLKVKTVGGYLKEKYRHQVKIVALNWYNYESENSKSPEYGKGHKIELSNDGKWDAAFEMTGNKPIGFTLKGTPFGQTHFDYPYGDDDKVLYQDRLDGIIFYKPFYQFSCTRGLPRIVDKQFAKELIQRQIITGVYEEGEHYAIEDEIEDWESFRTYDCVDYSTMIQQMNKWLSKKSE</sequence>
<reference evidence="1 2" key="1">
    <citation type="submission" date="2016-10" db="EMBL/GenBank/DDBJ databases">
        <authorList>
            <person name="Varghese N."/>
            <person name="Submissions S."/>
        </authorList>
    </citation>
    <scope>NUCLEOTIDE SEQUENCE [LARGE SCALE GENOMIC DNA]</scope>
    <source>
        <strain evidence="2">DSM 19823 / KCTC 23066 / CCTCC M 208030 / D25</strain>
    </source>
</reference>
<gene>
    <name evidence="1" type="ORF">SAMN04488089_11626</name>
</gene>
<keyword evidence="2" id="KW-1185">Reference proteome</keyword>
<proteinExistence type="predicted"/>
<dbReference type="EMBL" id="FOFY01000016">
    <property type="protein sequence ID" value="SER44657.1"/>
    <property type="molecule type" value="Genomic_DNA"/>
</dbReference>
<dbReference type="AlphaFoldDB" id="A0AAJ4W7H1"/>
<accession>A0AAJ4W7H1</accession>
<name>A0AAJ4W7H1_MYRPR</name>
<protein>
    <submittedName>
        <fullName evidence="1">Uncharacterized protein</fullName>
    </submittedName>
</protein>
<dbReference type="KEGG" id="mpw:MPR_1909"/>
<evidence type="ECO:0000313" key="2">
    <source>
        <dbReference type="Proteomes" id="UP000183496"/>
    </source>
</evidence>
<evidence type="ECO:0000313" key="1">
    <source>
        <dbReference type="EMBL" id="SER44657.1"/>
    </source>
</evidence>
<dbReference type="SUPFAM" id="SSF159501">
    <property type="entry name" value="EreA/ChaN-like"/>
    <property type="match status" value="1"/>
</dbReference>
<organism evidence="1 2">
    <name type="scientific">Myroides profundi</name>
    <dbReference type="NCBI Taxonomy" id="480520"/>
    <lineage>
        <taxon>Bacteria</taxon>
        <taxon>Pseudomonadati</taxon>
        <taxon>Bacteroidota</taxon>
        <taxon>Flavobacteriia</taxon>
        <taxon>Flavobacteriales</taxon>
        <taxon>Flavobacteriaceae</taxon>
        <taxon>Myroides</taxon>
    </lineage>
</organism>